<accession>A0AAP8BFX9</accession>
<proteinExistence type="predicted"/>
<protein>
    <submittedName>
        <fullName evidence="1">Uncharacterized protein</fullName>
    </submittedName>
</protein>
<gene>
    <name evidence="1" type="ORF">S3E15_04094</name>
</gene>
<dbReference type="InterPro" id="IPR036069">
    <property type="entry name" value="DUF34/NIF3_sf"/>
</dbReference>
<dbReference type="SUPFAM" id="SSF102705">
    <property type="entry name" value="NIF3 (NGG1p interacting factor 3)-like"/>
    <property type="match status" value="1"/>
</dbReference>
<dbReference type="Proteomes" id="UP000194131">
    <property type="component" value="Unassembled WGS sequence"/>
</dbReference>
<reference evidence="1 2" key="1">
    <citation type="submission" date="2016-12" db="EMBL/GenBank/DDBJ databases">
        <title>Genome Sequences of Twelve Sporeforming Bacillus Species Isolated from Foods.</title>
        <authorList>
            <person name="De Jong A."/>
            <person name="Holsappel S."/>
            <person name="Kuipers O.P."/>
        </authorList>
    </citation>
    <scope>NUCLEOTIDE SEQUENCE [LARGE SCALE GENOMIC DNA]</scope>
    <source>
        <strain evidence="1 2">S3E15</strain>
    </source>
</reference>
<dbReference type="EMBL" id="MRWU01000004">
    <property type="protein sequence ID" value="OSX93995.1"/>
    <property type="molecule type" value="Genomic_DNA"/>
</dbReference>
<organism evidence="1 2">
    <name type="scientific">Bacillus mycoides</name>
    <dbReference type="NCBI Taxonomy" id="1405"/>
    <lineage>
        <taxon>Bacteria</taxon>
        <taxon>Bacillati</taxon>
        <taxon>Bacillota</taxon>
        <taxon>Bacilli</taxon>
        <taxon>Bacillales</taxon>
        <taxon>Bacillaceae</taxon>
        <taxon>Bacillus</taxon>
        <taxon>Bacillus cereus group</taxon>
    </lineage>
</organism>
<comment type="caution">
    <text evidence="1">The sequence shown here is derived from an EMBL/GenBank/DDBJ whole genome shotgun (WGS) entry which is preliminary data.</text>
</comment>
<evidence type="ECO:0000313" key="2">
    <source>
        <dbReference type="Proteomes" id="UP000194131"/>
    </source>
</evidence>
<sequence length="50" mass="5990">MDYAKETNMSLIGLSHSASEYLVKETLMYDWFKENFDVDVTLIPQETWWL</sequence>
<evidence type="ECO:0000313" key="1">
    <source>
        <dbReference type="EMBL" id="OSX93995.1"/>
    </source>
</evidence>
<dbReference type="AlphaFoldDB" id="A0AAP8BFX9"/>
<name>A0AAP8BFX9_BACMY</name>